<evidence type="ECO:0000256" key="1">
    <source>
        <dbReference type="ARBA" id="ARBA00004473"/>
    </source>
</evidence>
<reference evidence="9" key="1">
    <citation type="journal article" date="2017" name="Nucleic Acids Res.">
        <title>Proteogenomics produces comprehensive and highly accurate protein-coding gene annotation in a complete genome assembly of Malassezia sympodialis.</title>
        <authorList>
            <person name="Zhu Y."/>
            <person name="Engstroem P.G."/>
            <person name="Tellgren-Roth C."/>
            <person name="Baudo C.D."/>
            <person name="Kennell J.C."/>
            <person name="Sun S."/>
            <person name="Billmyre R.B."/>
            <person name="Schroeder M.S."/>
            <person name="Andersson A."/>
            <person name="Holm T."/>
            <person name="Sigurgeirsson B."/>
            <person name="Wu G."/>
            <person name="Sankaranarayanan S.R."/>
            <person name="Siddharthan R."/>
            <person name="Sanyal K."/>
            <person name="Lundeberg J."/>
            <person name="Nystedt B."/>
            <person name="Boekhout T."/>
            <person name="Dawson T.L. Jr."/>
            <person name="Heitman J."/>
            <person name="Scheynius A."/>
            <person name="Lehtioe J."/>
        </authorList>
    </citation>
    <scope>NUCLEOTIDE SEQUENCE [LARGE SCALE GENOMIC DNA]</scope>
    <source>
        <strain evidence="9">ATCC 42132</strain>
    </source>
</reference>
<dbReference type="Proteomes" id="UP000186303">
    <property type="component" value="Chromosome 1"/>
</dbReference>
<feature type="transmembrane region" description="Helical" evidence="6">
    <location>
        <begin position="208"/>
        <end position="227"/>
    </location>
</feature>
<dbReference type="InterPro" id="IPR018617">
    <property type="entry name" value="Ima1_N"/>
</dbReference>
<protein>
    <recommendedName>
        <fullName evidence="7">Ima1 N-terminal domain-containing protein</fullName>
    </recommendedName>
</protein>
<keyword evidence="4 6" id="KW-0472">Membrane</keyword>
<evidence type="ECO:0000256" key="2">
    <source>
        <dbReference type="ARBA" id="ARBA00022692"/>
    </source>
</evidence>
<feature type="transmembrane region" description="Helical" evidence="6">
    <location>
        <begin position="300"/>
        <end position="318"/>
    </location>
</feature>
<dbReference type="GO" id="GO:0034992">
    <property type="term" value="C:microtubule organizing center attachment site"/>
    <property type="evidence" value="ECO:0007669"/>
    <property type="project" value="TreeGrafter"/>
</dbReference>
<dbReference type="AlphaFoldDB" id="A0A1M8A0Q8"/>
<feature type="domain" description="Ima1 N-terminal" evidence="7">
    <location>
        <begin position="51"/>
        <end position="160"/>
    </location>
</feature>
<evidence type="ECO:0000313" key="8">
    <source>
        <dbReference type="EMBL" id="SHO76033.1"/>
    </source>
</evidence>
<keyword evidence="5" id="KW-0539">Nucleus</keyword>
<dbReference type="PANTHER" id="PTHR28538:SF1">
    <property type="entry name" value="INTEGRAL INNER NUCLEAR MEMBRANE PROTEIN IMA1"/>
    <property type="match status" value="1"/>
</dbReference>
<gene>
    <name evidence="8" type="ORF">MSYG_0367</name>
</gene>
<keyword evidence="2 6" id="KW-0812">Transmembrane</keyword>
<dbReference type="GO" id="GO:0044732">
    <property type="term" value="C:mitotic spindle pole body"/>
    <property type="evidence" value="ECO:0007669"/>
    <property type="project" value="TreeGrafter"/>
</dbReference>
<evidence type="ECO:0000256" key="3">
    <source>
        <dbReference type="ARBA" id="ARBA00022989"/>
    </source>
</evidence>
<organism evidence="8 9">
    <name type="scientific">Malassezia sympodialis (strain ATCC 42132)</name>
    <name type="common">Atopic eczema-associated yeast</name>
    <dbReference type="NCBI Taxonomy" id="1230383"/>
    <lineage>
        <taxon>Eukaryota</taxon>
        <taxon>Fungi</taxon>
        <taxon>Dikarya</taxon>
        <taxon>Basidiomycota</taxon>
        <taxon>Ustilaginomycotina</taxon>
        <taxon>Malasseziomycetes</taxon>
        <taxon>Malasseziales</taxon>
        <taxon>Malasseziaceae</taxon>
        <taxon>Malassezia</taxon>
    </lineage>
</organism>
<dbReference type="VEuPathDB" id="FungiDB:MSYG_0367"/>
<feature type="transmembrane region" description="Helical" evidence="6">
    <location>
        <begin position="432"/>
        <end position="450"/>
    </location>
</feature>
<keyword evidence="3 6" id="KW-1133">Transmembrane helix</keyword>
<evidence type="ECO:0000256" key="5">
    <source>
        <dbReference type="ARBA" id="ARBA00023242"/>
    </source>
</evidence>
<dbReference type="GO" id="GO:0005637">
    <property type="term" value="C:nuclear inner membrane"/>
    <property type="evidence" value="ECO:0007669"/>
    <property type="project" value="UniProtKB-SubCell"/>
</dbReference>
<dbReference type="Pfam" id="PF09779">
    <property type="entry name" value="Ima1_N"/>
    <property type="match status" value="1"/>
</dbReference>
<dbReference type="InterPro" id="IPR042321">
    <property type="entry name" value="Ima1"/>
</dbReference>
<dbReference type="GO" id="GO:0071765">
    <property type="term" value="P:nuclear inner membrane organization"/>
    <property type="evidence" value="ECO:0007669"/>
    <property type="project" value="InterPro"/>
</dbReference>
<dbReference type="EMBL" id="LT671821">
    <property type="protein sequence ID" value="SHO76033.1"/>
    <property type="molecule type" value="Genomic_DNA"/>
</dbReference>
<evidence type="ECO:0000313" key="9">
    <source>
        <dbReference type="Proteomes" id="UP000186303"/>
    </source>
</evidence>
<dbReference type="PANTHER" id="PTHR28538">
    <property type="entry name" value="INTEGRAL INNER NUCLEAR MEMBRANE PROTEIN IMA1"/>
    <property type="match status" value="1"/>
</dbReference>
<keyword evidence="9" id="KW-1185">Reference proteome</keyword>
<accession>A0A1M8A0Q8</accession>
<sequence>MWRLGRRRPQHVAACHFCGTESVIVPPYGEESALRKAAQGKDARSHPLSSGTNTRWFCAVCHMWNHRDEHGHVLDLYERPMWDADANHDSFATRQAPQAAPSVFCRSCLANQTIVANLLANYLSDDDESTDAERMAAYPAYRQSLEARYPLVCDVCAPRVQAHLEKNHQRVRSEALSHWIARHAAAASAPAETEEVPARRYSAWHTTYAALVLIAGTLSPLCVALALPTSLYTGSCAVACLPTWWDSCAAHKDRLDARAIRYSTRGERAWQVVQLVLWLMRLGVVYMWRVGADPRMIGALGVLHAVLCLSALRAYGLVPQAPLHLAPRPVELKAPAPADPVAAPHPLAALSLADEPRMGAPLDTLWQASSGPEAMDVDPEPEPPAPRPFPLAPPQFGGRMSSGLEDLFGQALRLDAPSAAPSAAWLTPSWRMLGWLWLALCLSGMLYVAWRTRYDISTWAGRWGRS</sequence>
<name>A0A1M8A0Q8_MALS4</name>
<dbReference type="OMA" id="ERPMWDA"/>
<proteinExistence type="predicted"/>
<dbReference type="OrthoDB" id="5966927at2759"/>
<feature type="transmembrane region" description="Helical" evidence="6">
    <location>
        <begin position="269"/>
        <end position="288"/>
    </location>
</feature>
<evidence type="ECO:0000259" key="7">
    <source>
        <dbReference type="Pfam" id="PF09779"/>
    </source>
</evidence>
<dbReference type="GO" id="GO:0034506">
    <property type="term" value="C:chromosome, centromeric core domain"/>
    <property type="evidence" value="ECO:0007669"/>
    <property type="project" value="TreeGrafter"/>
</dbReference>
<comment type="subcellular location">
    <subcellularLocation>
        <location evidence="1">Nucleus inner membrane</location>
        <topology evidence="1">Multi-pass membrane protein</topology>
    </subcellularLocation>
</comment>
<evidence type="ECO:0000256" key="6">
    <source>
        <dbReference type="SAM" id="Phobius"/>
    </source>
</evidence>
<evidence type="ECO:0000256" key="4">
    <source>
        <dbReference type="ARBA" id="ARBA00023136"/>
    </source>
</evidence>